<sequence length="50" mass="5267">EIILKLGFWRLVARGTVLENAGDLRDIRAGGQESPLVGEGLADALNAGAY</sequence>
<evidence type="ECO:0000313" key="1">
    <source>
        <dbReference type="EMBL" id="VAW22316.1"/>
    </source>
</evidence>
<proteinExistence type="predicted"/>
<dbReference type="EMBL" id="UOEQ01000410">
    <property type="protein sequence ID" value="VAW22316.1"/>
    <property type="molecule type" value="Genomic_DNA"/>
</dbReference>
<reference evidence="1" key="1">
    <citation type="submission" date="2018-06" db="EMBL/GenBank/DDBJ databases">
        <authorList>
            <person name="Zhirakovskaya E."/>
        </authorList>
    </citation>
    <scope>NUCLEOTIDE SEQUENCE</scope>
</reference>
<dbReference type="AlphaFoldDB" id="A0A3B0URL2"/>
<organism evidence="1">
    <name type="scientific">hydrothermal vent metagenome</name>
    <dbReference type="NCBI Taxonomy" id="652676"/>
    <lineage>
        <taxon>unclassified sequences</taxon>
        <taxon>metagenomes</taxon>
        <taxon>ecological metagenomes</taxon>
    </lineage>
</organism>
<gene>
    <name evidence="1" type="ORF">MNBD_ALPHA11-437</name>
</gene>
<protein>
    <submittedName>
        <fullName evidence="1">Uncharacterized protein</fullName>
    </submittedName>
</protein>
<name>A0A3B0URL2_9ZZZZ</name>
<accession>A0A3B0URL2</accession>
<feature type="non-terminal residue" evidence="1">
    <location>
        <position position="1"/>
    </location>
</feature>